<reference evidence="2" key="1">
    <citation type="submission" date="2022-10" db="EMBL/GenBank/DDBJ databases">
        <title>Culturing micro-colonial fungi from biological soil crusts in the Mojave desert and describing Neophaeococcomyces mojavensis, and introducing the new genera and species Taxawa tesnikishii.</title>
        <authorList>
            <person name="Kurbessoian T."/>
            <person name="Stajich J.E."/>
        </authorList>
    </citation>
    <scope>NUCLEOTIDE SEQUENCE</scope>
    <source>
        <strain evidence="2">TK_1</strain>
    </source>
</reference>
<dbReference type="Pfam" id="PF00651">
    <property type="entry name" value="BTB"/>
    <property type="match status" value="1"/>
</dbReference>
<evidence type="ECO:0000259" key="1">
    <source>
        <dbReference type="PROSITE" id="PS50097"/>
    </source>
</evidence>
<dbReference type="PROSITE" id="PS50097">
    <property type="entry name" value="BTB"/>
    <property type="match status" value="1"/>
</dbReference>
<feature type="domain" description="BTB" evidence="1">
    <location>
        <begin position="19"/>
        <end position="88"/>
    </location>
</feature>
<dbReference type="InterPro" id="IPR011333">
    <property type="entry name" value="SKP1/BTB/POZ_sf"/>
</dbReference>
<organism evidence="2 3">
    <name type="scientific">Coniosporium apollinis</name>
    <dbReference type="NCBI Taxonomy" id="61459"/>
    <lineage>
        <taxon>Eukaryota</taxon>
        <taxon>Fungi</taxon>
        <taxon>Dikarya</taxon>
        <taxon>Ascomycota</taxon>
        <taxon>Pezizomycotina</taxon>
        <taxon>Dothideomycetes</taxon>
        <taxon>Dothideomycetes incertae sedis</taxon>
        <taxon>Coniosporium</taxon>
    </lineage>
</organism>
<name>A0ABQ9NG92_9PEZI</name>
<dbReference type="SUPFAM" id="SSF54695">
    <property type="entry name" value="POZ domain"/>
    <property type="match status" value="1"/>
</dbReference>
<dbReference type="PANTHER" id="PTHR47843:SF2">
    <property type="entry name" value="BTB DOMAIN-CONTAINING PROTEIN"/>
    <property type="match status" value="1"/>
</dbReference>
<dbReference type="Gene3D" id="3.30.710.10">
    <property type="entry name" value="Potassium Channel Kv1.1, Chain A"/>
    <property type="match status" value="1"/>
</dbReference>
<evidence type="ECO:0000313" key="2">
    <source>
        <dbReference type="EMBL" id="KAJ9655668.1"/>
    </source>
</evidence>
<accession>A0ABQ9NG92</accession>
<dbReference type="CDD" id="cd18186">
    <property type="entry name" value="BTB_POZ_ZBTB_KLHL-like"/>
    <property type="match status" value="1"/>
</dbReference>
<comment type="caution">
    <text evidence="2">The sequence shown here is derived from an EMBL/GenBank/DDBJ whole genome shotgun (WGS) entry which is preliminary data.</text>
</comment>
<keyword evidence="3" id="KW-1185">Reference proteome</keyword>
<dbReference type="InterPro" id="IPR000210">
    <property type="entry name" value="BTB/POZ_dom"/>
</dbReference>
<dbReference type="EMBL" id="JAPDRL010000157">
    <property type="protein sequence ID" value="KAJ9655668.1"/>
    <property type="molecule type" value="Genomic_DNA"/>
</dbReference>
<dbReference type="PANTHER" id="PTHR47843">
    <property type="entry name" value="BTB DOMAIN-CONTAINING PROTEIN-RELATED"/>
    <property type="match status" value="1"/>
</dbReference>
<dbReference type="Proteomes" id="UP001172684">
    <property type="component" value="Unassembled WGS sequence"/>
</dbReference>
<proteinExistence type="predicted"/>
<gene>
    <name evidence="2" type="ORF">H2201_008748</name>
</gene>
<protein>
    <recommendedName>
        <fullName evidence="1">BTB domain-containing protein</fullName>
    </recommendedName>
</protein>
<sequence length="234" mass="27277">MRSRAERVKRTELEIPTGRFIEIRVGPSCRVFHVHEHTLRASSTFFDAAMSNGWKESRERVVNLPKDDPDVFAKYVFWIYRNQLATRTTYDNWDYEDNPEYMTLAELFVLGEKLQDASFKNDVVDAITKKRWLEGHQICWASIGFLSRYLYKNTVSGSAIRRLLVDVCVEFAEPDWPAKWAEQKVMTKDFLIDLSIALLRQRVAAADEDVSPPGFLCNNCIYHEHEKGTDCTRR</sequence>
<evidence type="ECO:0000313" key="3">
    <source>
        <dbReference type="Proteomes" id="UP001172684"/>
    </source>
</evidence>